<gene>
    <name evidence="1" type="ORF">CRECT_1615</name>
</gene>
<evidence type="ECO:0000313" key="2">
    <source>
        <dbReference type="Proteomes" id="UP000502377"/>
    </source>
</evidence>
<organism evidence="1 2">
    <name type="scientific">Campylobacter rectus</name>
    <name type="common">Wolinella recta</name>
    <dbReference type="NCBI Taxonomy" id="203"/>
    <lineage>
        <taxon>Bacteria</taxon>
        <taxon>Pseudomonadati</taxon>
        <taxon>Campylobacterota</taxon>
        <taxon>Epsilonproteobacteria</taxon>
        <taxon>Campylobacterales</taxon>
        <taxon>Campylobacteraceae</taxon>
        <taxon>Campylobacter</taxon>
    </lineage>
</organism>
<dbReference type="SUPFAM" id="SSF56300">
    <property type="entry name" value="Metallo-dependent phosphatases"/>
    <property type="match status" value="1"/>
</dbReference>
<accession>A0A6G5QNK5</accession>
<dbReference type="AlphaFoldDB" id="A0A6G5QNK5"/>
<dbReference type="RefSeq" id="WP_004319653.1">
    <property type="nucleotide sequence ID" value="NZ_CP012543.1"/>
</dbReference>
<dbReference type="Proteomes" id="UP000502377">
    <property type="component" value="Chromosome"/>
</dbReference>
<reference evidence="1 2" key="1">
    <citation type="submission" date="2016-07" db="EMBL/GenBank/DDBJ databases">
        <title>Comparative genomics of the Campylobacter concisus group.</title>
        <authorList>
            <person name="Miller W.G."/>
            <person name="Yee E."/>
            <person name="Chapman M.H."/>
            <person name="Huynh S."/>
            <person name="Bono J.L."/>
            <person name="On S.L.W."/>
            <person name="StLeger J."/>
            <person name="Foster G."/>
            <person name="Parker C.T."/>
        </authorList>
    </citation>
    <scope>NUCLEOTIDE SEQUENCE [LARGE SCALE GENOMIC DNA]</scope>
    <source>
        <strain evidence="1 2">ATCC 33238</strain>
    </source>
</reference>
<sequence length="217" mass="25132">MIYFTSDLHFGHSNIMKFHPCFRPFSSVEAMDSALIRHWNERVNPCDTVYNIGDISFHKDMGTNISIFSKLNGKHVLVLGNHDEAIKKHKDELLSIKKQDGNALFEEICEYKEITVQHGQDKFRLVLFHYPLAEWNAGHHGAIQLYGHIHANIANIKSKALNVGYDLHGKILSFEEIYGFVKELPLFEHRKHRMFSEEDSVESRSARIKEVLEKNNT</sequence>
<dbReference type="InterPro" id="IPR029052">
    <property type="entry name" value="Metallo-depent_PP-like"/>
</dbReference>
<evidence type="ECO:0000313" key="1">
    <source>
        <dbReference type="EMBL" id="QCD47250.1"/>
    </source>
</evidence>
<dbReference type="Gene3D" id="3.60.21.10">
    <property type="match status" value="1"/>
</dbReference>
<name>A0A6G5QNK5_CAMRE</name>
<proteinExistence type="predicted"/>
<dbReference type="EMBL" id="CP012543">
    <property type="protein sequence ID" value="QCD47250.1"/>
    <property type="molecule type" value="Genomic_DNA"/>
</dbReference>
<dbReference type="KEGG" id="crx:CRECT_1615"/>
<protein>
    <submittedName>
        <fullName evidence="1">Metallophosphatase</fullName>
    </submittedName>
</protein>